<dbReference type="SUPFAM" id="SSF53067">
    <property type="entry name" value="Actin-like ATPase domain"/>
    <property type="match status" value="2"/>
</dbReference>
<dbReference type="Pfam" id="PF00012">
    <property type="entry name" value="HSP70"/>
    <property type="match status" value="1"/>
</dbReference>
<dbReference type="InterPro" id="IPR042049">
    <property type="entry name" value="HSPA14_NBD"/>
</dbReference>
<proteinExistence type="inferred from homology"/>
<organism evidence="11 12">
    <name type="scientific">Sinanodonta woodiana</name>
    <name type="common">Chinese pond mussel</name>
    <name type="synonym">Anodonta woodiana</name>
    <dbReference type="NCBI Taxonomy" id="1069815"/>
    <lineage>
        <taxon>Eukaryota</taxon>
        <taxon>Metazoa</taxon>
        <taxon>Spiralia</taxon>
        <taxon>Lophotrochozoa</taxon>
        <taxon>Mollusca</taxon>
        <taxon>Bivalvia</taxon>
        <taxon>Autobranchia</taxon>
        <taxon>Heteroconchia</taxon>
        <taxon>Palaeoheterodonta</taxon>
        <taxon>Unionida</taxon>
        <taxon>Unionoidea</taxon>
        <taxon>Unionidae</taxon>
        <taxon>Unioninae</taxon>
        <taxon>Sinanodonta</taxon>
    </lineage>
</organism>
<comment type="subunit">
    <text evidence="3">Component of ribosome-associated complex (RAC), a heterodimer composed of Hsp70/DnaK-type chaperone HSPA14 and Hsp40/DnaJ-type chaperone DNAJC2.</text>
</comment>
<comment type="similarity">
    <text evidence="2 10">Belongs to the heat shock protein 70 family.</text>
</comment>
<sequence>MSASFGVHFGNTSSCVAVYRDGITDVIANDLGDRVTPCIVAFTNHDQAVGAAAKQGLIRNVQNSVCNVKQVIGRRFDDPVVIEYKKKSAVKVVDKAGLPAYEVEYKESTKQVTPLEIAETIFRNLLETAQSHGGSGIKNSVLTVPLNFSTEQKQAVRQAATKAGFKVLRLITEPSAAVLASDLGQKDISEQSTALVFRLGGLSSDASIVQIQSGLLRILASCSTTELGGDKFTDVLTKHLATEFQRINRCNILESHRSMAKLHRAAETCKYSLSTLDNSQCSVDSLHEGLDFNSSVSRARFESLCSSLVQQCTQLIDKVLNEANLSREAVTEVILCGGGTKLPFVQRTVRDMFPDSDLLNSINPDEVLAIGAAKQAAMLSSHEDEDVRFNAESAKVECISKTISIKSAVESGDILIPVFPKLSPLHSRKHMTFNLGEEQTSFLLEICEVDGDQVTTLAQIVMRELNPSSSISTTFHLRREGSLHVTCTEEASNRTDSVIVEVAS</sequence>
<reference evidence="11 12" key="1">
    <citation type="submission" date="2024-11" db="EMBL/GenBank/DDBJ databases">
        <title>Chromosome-level genome assembly of the freshwater bivalve Anodonta woodiana.</title>
        <authorList>
            <person name="Chen X."/>
        </authorList>
    </citation>
    <scope>NUCLEOTIDE SEQUENCE [LARGE SCALE GENOMIC DNA]</scope>
    <source>
        <strain evidence="11">MN2024</strain>
        <tissue evidence="11">Gills</tissue>
    </source>
</reference>
<comment type="caution">
    <text evidence="11">The sequence shown here is derived from an EMBL/GenBank/DDBJ whole genome shotgun (WGS) entry which is preliminary data.</text>
</comment>
<dbReference type="AlphaFoldDB" id="A0ABD3UQY8"/>
<dbReference type="Gene3D" id="3.30.420.40">
    <property type="match status" value="2"/>
</dbReference>
<dbReference type="FunFam" id="3.90.640.10:FF:000010">
    <property type="entry name" value="heat shock 70 kDa protein 14"/>
    <property type="match status" value="1"/>
</dbReference>
<dbReference type="InterPro" id="IPR013126">
    <property type="entry name" value="Hsp_70_fam"/>
</dbReference>
<dbReference type="GO" id="GO:0005524">
    <property type="term" value="F:ATP binding"/>
    <property type="evidence" value="ECO:0007669"/>
    <property type="project" value="UniProtKB-KW"/>
</dbReference>
<evidence type="ECO:0000256" key="9">
    <source>
        <dbReference type="ARBA" id="ARBA00024825"/>
    </source>
</evidence>
<evidence type="ECO:0000256" key="5">
    <source>
        <dbReference type="ARBA" id="ARBA00022490"/>
    </source>
</evidence>
<evidence type="ECO:0000256" key="4">
    <source>
        <dbReference type="ARBA" id="ARBA00018766"/>
    </source>
</evidence>
<protein>
    <recommendedName>
        <fullName evidence="4">Heat shock 70 kDa protein 14</fullName>
    </recommendedName>
</protein>
<name>A0ABD3UQY8_SINWO</name>
<dbReference type="InterPro" id="IPR043129">
    <property type="entry name" value="ATPase_NBD"/>
</dbReference>
<evidence type="ECO:0000313" key="12">
    <source>
        <dbReference type="Proteomes" id="UP001634394"/>
    </source>
</evidence>
<dbReference type="Gene3D" id="3.90.640.10">
    <property type="entry name" value="Actin, Chain A, domain 4"/>
    <property type="match status" value="1"/>
</dbReference>
<keyword evidence="7 10" id="KW-0067">ATP-binding</keyword>
<dbReference type="EMBL" id="JBJQND010000015">
    <property type="protein sequence ID" value="KAL3851924.1"/>
    <property type="molecule type" value="Genomic_DNA"/>
</dbReference>
<dbReference type="CDD" id="cd10238">
    <property type="entry name" value="ASKHA_NBD_HSP70_HSPA14"/>
    <property type="match status" value="1"/>
</dbReference>
<dbReference type="InterPro" id="IPR029047">
    <property type="entry name" value="HSP70_peptide-bd_sf"/>
</dbReference>
<comment type="subcellular location">
    <subcellularLocation>
        <location evidence="1">Cytoplasm</location>
        <location evidence="1">Cytosol</location>
    </subcellularLocation>
</comment>
<dbReference type="Proteomes" id="UP001634394">
    <property type="component" value="Unassembled WGS sequence"/>
</dbReference>
<evidence type="ECO:0000256" key="3">
    <source>
        <dbReference type="ARBA" id="ARBA00011347"/>
    </source>
</evidence>
<evidence type="ECO:0000256" key="1">
    <source>
        <dbReference type="ARBA" id="ARBA00004514"/>
    </source>
</evidence>
<comment type="function">
    <text evidence="9">Component of the ribosome-associated complex (RAC), a complex involved in folding or maintaining nascent polypeptides in a folding-competent state. In the RAC complex, binds to the nascent polypeptide chain, while DNAJC2 stimulates its ATPase activity.</text>
</comment>
<dbReference type="PROSITE" id="PS01036">
    <property type="entry name" value="HSP70_3"/>
    <property type="match status" value="1"/>
</dbReference>
<dbReference type="PRINTS" id="PR00301">
    <property type="entry name" value="HEATSHOCK70"/>
</dbReference>
<evidence type="ECO:0000256" key="2">
    <source>
        <dbReference type="ARBA" id="ARBA00007381"/>
    </source>
</evidence>
<evidence type="ECO:0000256" key="7">
    <source>
        <dbReference type="ARBA" id="ARBA00022840"/>
    </source>
</evidence>
<dbReference type="PANTHER" id="PTHR19375">
    <property type="entry name" value="HEAT SHOCK PROTEIN 70KDA"/>
    <property type="match status" value="1"/>
</dbReference>
<dbReference type="FunFam" id="3.30.30.30:FF:000005">
    <property type="entry name" value="Heat shock protein ssb1"/>
    <property type="match status" value="1"/>
</dbReference>
<evidence type="ECO:0000313" key="11">
    <source>
        <dbReference type="EMBL" id="KAL3851924.1"/>
    </source>
</evidence>
<accession>A0ABD3UQY8</accession>
<keyword evidence="5" id="KW-0963">Cytoplasm</keyword>
<dbReference type="SUPFAM" id="SSF100920">
    <property type="entry name" value="Heat shock protein 70kD (HSP70), peptide-binding domain"/>
    <property type="match status" value="1"/>
</dbReference>
<dbReference type="Gene3D" id="3.30.30.30">
    <property type="match status" value="1"/>
</dbReference>
<dbReference type="InterPro" id="IPR018181">
    <property type="entry name" value="Heat_shock_70_CS"/>
</dbReference>
<evidence type="ECO:0000256" key="10">
    <source>
        <dbReference type="RuleBase" id="RU003322"/>
    </source>
</evidence>
<keyword evidence="8" id="KW-0143">Chaperone</keyword>
<gene>
    <name evidence="11" type="ORF">ACJMK2_015619</name>
</gene>
<evidence type="ECO:0000256" key="8">
    <source>
        <dbReference type="ARBA" id="ARBA00023186"/>
    </source>
</evidence>
<dbReference type="GO" id="GO:0005829">
    <property type="term" value="C:cytosol"/>
    <property type="evidence" value="ECO:0007669"/>
    <property type="project" value="UniProtKB-SubCell"/>
</dbReference>
<evidence type="ECO:0000256" key="6">
    <source>
        <dbReference type="ARBA" id="ARBA00022741"/>
    </source>
</evidence>
<keyword evidence="6 10" id="KW-0547">Nucleotide-binding</keyword>
<keyword evidence="12" id="KW-1185">Reference proteome</keyword>